<gene>
    <name evidence="1" type="ORF">Q75_07415</name>
</gene>
<protein>
    <submittedName>
        <fullName evidence="1">Transposase</fullName>
    </submittedName>
</protein>
<dbReference type="EMBL" id="LDYG01000028">
    <property type="protein sequence ID" value="KUP06366.1"/>
    <property type="molecule type" value="Genomic_DNA"/>
</dbReference>
<reference evidence="1 2" key="1">
    <citation type="journal article" date="2016" name="Front. Microbiol.">
        <title>Microevolution Analysis of Bacillus coahuilensis Unveils Differences in Phosphorus Acquisition Strategies and Their Regulation.</title>
        <authorList>
            <person name="Gomez-Lunar Z."/>
            <person name="Hernandez-Gonzalez I."/>
            <person name="Rodriguez-Torres M.D."/>
            <person name="Souza V."/>
            <person name="Olmedo-Alvarez G."/>
        </authorList>
    </citation>
    <scope>NUCLEOTIDE SEQUENCE [LARGE SCALE GENOMIC DNA]</scope>
    <source>
        <strain evidence="2">p1.1.43</strain>
    </source>
</reference>
<feature type="non-terminal residue" evidence="1">
    <location>
        <position position="28"/>
    </location>
</feature>
<accession>A0A147K834</accession>
<evidence type="ECO:0000313" key="1">
    <source>
        <dbReference type="EMBL" id="KUP06366.1"/>
    </source>
</evidence>
<name>A0A147K834_9BACI</name>
<comment type="caution">
    <text evidence="1">The sequence shown here is derived from an EMBL/GenBank/DDBJ whole genome shotgun (WGS) entry which is preliminary data.</text>
</comment>
<evidence type="ECO:0000313" key="2">
    <source>
        <dbReference type="Proteomes" id="UP000074108"/>
    </source>
</evidence>
<dbReference type="AlphaFoldDB" id="A0A147K834"/>
<sequence length="28" mass="3411">MLKPREFTQNEYEFVSIDDMVPSDHLLR</sequence>
<organism evidence="1 2">
    <name type="scientific">Bacillus coahuilensis p1.1.43</name>
    <dbReference type="NCBI Taxonomy" id="1150625"/>
    <lineage>
        <taxon>Bacteria</taxon>
        <taxon>Bacillati</taxon>
        <taxon>Bacillota</taxon>
        <taxon>Bacilli</taxon>
        <taxon>Bacillales</taxon>
        <taxon>Bacillaceae</taxon>
        <taxon>Bacillus</taxon>
    </lineage>
</organism>
<dbReference type="Proteomes" id="UP000074108">
    <property type="component" value="Unassembled WGS sequence"/>
</dbReference>
<proteinExistence type="predicted"/>
<keyword evidence="2" id="KW-1185">Reference proteome</keyword>